<keyword evidence="1" id="KW-0812">Transmembrane</keyword>
<dbReference type="SUPFAM" id="SSF51726">
    <property type="entry name" value="UROD/MetE-like"/>
    <property type="match status" value="1"/>
</dbReference>
<name>A0A183BEE3_9TREM</name>
<dbReference type="AlphaFoldDB" id="A0A183BEE3"/>
<dbReference type="EMBL" id="UZAN01070103">
    <property type="protein sequence ID" value="VDP94880.1"/>
    <property type="molecule type" value="Genomic_DNA"/>
</dbReference>
<feature type="transmembrane region" description="Helical" evidence="1">
    <location>
        <begin position="75"/>
        <end position="96"/>
    </location>
</feature>
<evidence type="ECO:0000313" key="4">
    <source>
        <dbReference type="Proteomes" id="UP000272942"/>
    </source>
</evidence>
<dbReference type="Pfam" id="PF01208">
    <property type="entry name" value="URO-D"/>
    <property type="match status" value="1"/>
</dbReference>
<dbReference type="GO" id="GO:0004853">
    <property type="term" value="F:uroporphyrinogen decarboxylase activity"/>
    <property type="evidence" value="ECO:0007669"/>
    <property type="project" value="InterPro"/>
</dbReference>
<dbReference type="PROSITE" id="PS00906">
    <property type="entry name" value="UROD_1"/>
    <property type="match status" value="1"/>
</dbReference>
<gene>
    <name evidence="3" type="ORF">ECPE_LOCUS17578</name>
</gene>
<reference evidence="5" key="1">
    <citation type="submission" date="2016-06" db="UniProtKB">
        <authorList>
            <consortium name="WormBaseParasite"/>
        </authorList>
    </citation>
    <scope>IDENTIFICATION</scope>
</reference>
<dbReference type="GO" id="GO:0006783">
    <property type="term" value="P:heme biosynthetic process"/>
    <property type="evidence" value="ECO:0007669"/>
    <property type="project" value="TreeGrafter"/>
</dbReference>
<keyword evidence="1" id="KW-1133">Transmembrane helix</keyword>
<evidence type="ECO:0000259" key="2">
    <source>
        <dbReference type="PROSITE" id="PS00906"/>
    </source>
</evidence>
<dbReference type="Proteomes" id="UP000272942">
    <property type="component" value="Unassembled WGS sequence"/>
</dbReference>
<organism evidence="5">
    <name type="scientific">Echinostoma caproni</name>
    <dbReference type="NCBI Taxonomy" id="27848"/>
    <lineage>
        <taxon>Eukaryota</taxon>
        <taxon>Metazoa</taxon>
        <taxon>Spiralia</taxon>
        <taxon>Lophotrochozoa</taxon>
        <taxon>Platyhelminthes</taxon>
        <taxon>Trematoda</taxon>
        <taxon>Digenea</taxon>
        <taxon>Plagiorchiida</taxon>
        <taxon>Echinostomata</taxon>
        <taxon>Echinostomatoidea</taxon>
        <taxon>Echinostomatidae</taxon>
        <taxon>Echinostoma</taxon>
    </lineage>
</organism>
<dbReference type="InterPro" id="IPR038071">
    <property type="entry name" value="UROD/MetE-like_sf"/>
</dbReference>
<keyword evidence="4" id="KW-1185">Reference proteome</keyword>
<evidence type="ECO:0000256" key="1">
    <source>
        <dbReference type="SAM" id="Phobius"/>
    </source>
</evidence>
<dbReference type="Gene3D" id="3.20.20.210">
    <property type="match status" value="1"/>
</dbReference>
<dbReference type="OrthoDB" id="339900at2759"/>
<evidence type="ECO:0000313" key="3">
    <source>
        <dbReference type="EMBL" id="VDP94880.1"/>
    </source>
</evidence>
<feature type="domain" description="Uroporphyrinogen decarboxylase (URO-D)" evidence="2">
    <location>
        <begin position="27"/>
        <end position="36"/>
    </location>
</feature>
<keyword evidence="1" id="KW-0472">Membrane</keyword>
<reference evidence="3 4" key="2">
    <citation type="submission" date="2018-11" db="EMBL/GenBank/DDBJ databases">
        <authorList>
            <consortium name="Pathogen Informatics"/>
        </authorList>
    </citation>
    <scope>NUCLEOTIDE SEQUENCE [LARGE SCALE GENOMIC DNA]</scope>
    <source>
        <strain evidence="3 4">Egypt</strain>
    </source>
</reference>
<evidence type="ECO:0000313" key="5">
    <source>
        <dbReference type="WBParaSite" id="ECPE_0001762301-mRNA-1"/>
    </source>
</evidence>
<dbReference type="PANTHER" id="PTHR21091">
    <property type="entry name" value="METHYLTETRAHYDROFOLATE:HOMOCYSTEINE METHYLTRANSFERASE RELATED"/>
    <property type="match status" value="1"/>
</dbReference>
<dbReference type="InterPro" id="IPR000257">
    <property type="entry name" value="Uroporphyrinogen_deCOase"/>
</dbReference>
<dbReference type="PANTHER" id="PTHR21091:SF169">
    <property type="entry name" value="UROPORPHYRINOGEN DECARBOXYLASE"/>
    <property type="match status" value="1"/>
</dbReference>
<dbReference type="GO" id="GO:0005829">
    <property type="term" value="C:cytosol"/>
    <property type="evidence" value="ECO:0007669"/>
    <property type="project" value="TreeGrafter"/>
</dbReference>
<proteinExistence type="predicted"/>
<sequence length="112" mass="13155">MPTSEFPPLVNDCILKAARGQPVSRQPIWIMRQAGRYLPEFRALREKHDFFTICRTPELACEVTLQPIRRFDLDAAIIFSDILVIPQVSIFVYLWLVDFKFTYLGQYVFQVK</sequence>
<protein>
    <submittedName>
        <fullName evidence="5">Uroporphyrinogen_deCOase domain-containing protein</fullName>
    </submittedName>
</protein>
<accession>A0A183BEE3</accession>
<dbReference type="WBParaSite" id="ECPE_0001762301-mRNA-1">
    <property type="protein sequence ID" value="ECPE_0001762301-mRNA-1"/>
    <property type="gene ID" value="ECPE_0001762301"/>
</dbReference>